<proteinExistence type="predicted"/>
<sequence>MAVAFGLILFYCVKGNISLLICERRGLPDNSLDFYKDPLAACGTTSTYNECLNCSKLGEKRTE</sequence>
<feature type="signal peptide" evidence="1">
    <location>
        <begin position="1"/>
        <end position="18"/>
    </location>
</feature>
<protein>
    <submittedName>
        <fullName evidence="3">Uncharacterized protein</fullName>
    </submittedName>
</protein>
<feature type="chain" id="PRO_5038128151" evidence="1">
    <location>
        <begin position="19"/>
        <end position="63"/>
    </location>
</feature>
<keyword evidence="2" id="KW-1185">Reference proteome</keyword>
<evidence type="ECO:0000313" key="2">
    <source>
        <dbReference type="Proteomes" id="UP000887565"/>
    </source>
</evidence>
<dbReference type="WBParaSite" id="nRc.2.0.1.t26561-RA">
    <property type="protein sequence ID" value="nRc.2.0.1.t26561-RA"/>
    <property type="gene ID" value="nRc.2.0.1.g26561"/>
</dbReference>
<name>A0A915JKJ8_ROMCU</name>
<evidence type="ECO:0000313" key="3">
    <source>
        <dbReference type="WBParaSite" id="nRc.2.0.1.t26561-RA"/>
    </source>
</evidence>
<dbReference type="Proteomes" id="UP000887565">
    <property type="component" value="Unplaced"/>
</dbReference>
<reference evidence="3" key="1">
    <citation type="submission" date="2022-11" db="UniProtKB">
        <authorList>
            <consortium name="WormBaseParasite"/>
        </authorList>
    </citation>
    <scope>IDENTIFICATION</scope>
</reference>
<organism evidence="2 3">
    <name type="scientific">Romanomermis culicivorax</name>
    <name type="common">Nematode worm</name>
    <dbReference type="NCBI Taxonomy" id="13658"/>
    <lineage>
        <taxon>Eukaryota</taxon>
        <taxon>Metazoa</taxon>
        <taxon>Ecdysozoa</taxon>
        <taxon>Nematoda</taxon>
        <taxon>Enoplea</taxon>
        <taxon>Dorylaimia</taxon>
        <taxon>Mermithida</taxon>
        <taxon>Mermithoidea</taxon>
        <taxon>Mermithidae</taxon>
        <taxon>Romanomermis</taxon>
    </lineage>
</organism>
<accession>A0A915JKJ8</accession>
<dbReference type="AlphaFoldDB" id="A0A915JKJ8"/>
<evidence type="ECO:0000256" key="1">
    <source>
        <dbReference type="SAM" id="SignalP"/>
    </source>
</evidence>
<keyword evidence="1" id="KW-0732">Signal</keyword>